<gene>
    <name evidence="1" type="ORF">ALECFALPRED_000928</name>
</gene>
<feature type="non-terminal residue" evidence="1">
    <location>
        <position position="1"/>
    </location>
</feature>
<reference evidence="1" key="1">
    <citation type="submission" date="2021-03" db="EMBL/GenBank/DDBJ databases">
        <authorList>
            <person name="Tagirdzhanova G."/>
        </authorList>
    </citation>
    <scope>NUCLEOTIDE SEQUENCE</scope>
</reference>
<evidence type="ECO:0000313" key="2">
    <source>
        <dbReference type="Proteomes" id="UP000664203"/>
    </source>
</evidence>
<accession>A0A8H3JA83</accession>
<name>A0A8H3JA83_9LECA</name>
<keyword evidence="2" id="KW-1185">Reference proteome</keyword>
<evidence type="ECO:0000313" key="1">
    <source>
        <dbReference type="EMBL" id="CAF9943678.1"/>
    </source>
</evidence>
<dbReference type="AlphaFoldDB" id="A0A8H3JA83"/>
<sequence length="77" mass="8497">ADVDPMIWAVVENAIGILSRPILESLPLEISDQEQWICAIWLDALDEQAGVARYDWQHNIAGKFDGHDHRGGGSTAN</sequence>
<protein>
    <submittedName>
        <fullName evidence="1">Uncharacterized protein</fullName>
    </submittedName>
</protein>
<dbReference type="EMBL" id="CAJPDR010001169">
    <property type="protein sequence ID" value="CAF9943678.1"/>
    <property type="molecule type" value="Genomic_DNA"/>
</dbReference>
<dbReference type="Proteomes" id="UP000664203">
    <property type="component" value="Unassembled WGS sequence"/>
</dbReference>
<comment type="caution">
    <text evidence="1">The sequence shown here is derived from an EMBL/GenBank/DDBJ whole genome shotgun (WGS) entry which is preliminary data.</text>
</comment>
<proteinExistence type="predicted"/>
<organism evidence="1 2">
    <name type="scientific">Alectoria fallacina</name>
    <dbReference type="NCBI Taxonomy" id="1903189"/>
    <lineage>
        <taxon>Eukaryota</taxon>
        <taxon>Fungi</taxon>
        <taxon>Dikarya</taxon>
        <taxon>Ascomycota</taxon>
        <taxon>Pezizomycotina</taxon>
        <taxon>Lecanoromycetes</taxon>
        <taxon>OSLEUM clade</taxon>
        <taxon>Lecanoromycetidae</taxon>
        <taxon>Lecanorales</taxon>
        <taxon>Lecanorineae</taxon>
        <taxon>Parmeliaceae</taxon>
        <taxon>Alectoria</taxon>
    </lineage>
</organism>